<dbReference type="Proteomes" id="UP000822688">
    <property type="component" value="Chromosome 1"/>
</dbReference>
<proteinExistence type="predicted"/>
<gene>
    <name evidence="2" type="ORF">KC19_1G207600</name>
</gene>
<sequence>MMSPFAGFSYTQTSPQRIFTSNPQKSDAPDCRYTPTSTHSNPLLRTSYKYHSQLAPAHSPPPIKHTTRTLKKKWHSAKKLPSTRRLPRHSTATTPPPPRNHTMRPLVHSKTTSQT</sequence>
<accession>A0A8T0J9D8</accession>
<evidence type="ECO:0000313" key="2">
    <source>
        <dbReference type="EMBL" id="KAG0591866.1"/>
    </source>
</evidence>
<organism evidence="2 3">
    <name type="scientific">Ceratodon purpureus</name>
    <name type="common">Fire moss</name>
    <name type="synonym">Dicranum purpureum</name>
    <dbReference type="NCBI Taxonomy" id="3225"/>
    <lineage>
        <taxon>Eukaryota</taxon>
        <taxon>Viridiplantae</taxon>
        <taxon>Streptophyta</taxon>
        <taxon>Embryophyta</taxon>
        <taxon>Bryophyta</taxon>
        <taxon>Bryophytina</taxon>
        <taxon>Bryopsida</taxon>
        <taxon>Dicranidae</taxon>
        <taxon>Pseudoditrichales</taxon>
        <taxon>Ditrichaceae</taxon>
        <taxon>Ceratodon</taxon>
    </lineage>
</organism>
<evidence type="ECO:0000256" key="1">
    <source>
        <dbReference type="SAM" id="MobiDB-lite"/>
    </source>
</evidence>
<reference evidence="2" key="1">
    <citation type="submission" date="2020-06" db="EMBL/GenBank/DDBJ databases">
        <title>WGS assembly of Ceratodon purpureus strain R40.</title>
        <authorList>
            <person name="Carey S.B."/>
            <person name="Jenkins J."/>
            <person name="Shu S."/>
            <person name="Lovell J.T."/>
            <person name="Sreedasyam A."/>
            <person name="Maumus F."/>
            <person name="Tiley G.P."/>
            <person name="Fernandez-Pozo N."/>
            <person name="Barry K."/>
            <person name="Chen C."/>
            <person name="Wang M."/>
            <person name="Lipzen A."/>
            <person name="Daum C."/>
            <person name="Saski C.A."/>
            <person name="Payton A.C."/>
            <person name="Mcbreen J.C."/>
            <person name="Conrad R.E."/>
            <person name="Kollar L.M."/>
            <person name="Olsson S."/>
            <person name="Huttunen S."/>
            <person name="Landis J.B."/>
            <person name="Wickett N.J."/>
            <person name="Johnson M.G."/>
            <person name="Rensing S.A."/>
            <person name="Grimwood J."/>
            <person name="Schmutz J."/>
            <person name="Mcdaniel S.F."/>
        </authorList>
    </citation>
    <scope>NUCLEOTIDE SEQUENCE</scope>
    <source>
        <strain evidence="2">R40</strain>
    </source>
</reference>
<name>A0A8T0J9D8_CERPU</name>
<feature type="compositionally biased region" description="Basic residues" evidence="1">
    <location>
        <begin position="65"/>
        <end position="88"/>
    </location>
</feature>
<feature type="compositionally biased region" description="Polar residues" evidence="1">
    <location>
        <begin position="9"/>
        <end position="25"/>
    </location>
</feature>
<feature type="compositionally biased region" description="Polar residues" evidence="1">
    <location>
        <begin position="34"/>
        <end position="44"/>
    </location>
</feature>
<dbReference type="EMBL" id="CM026421">
    <property type="protein sequence ID" value="KAG0591866.1"/>
    <property type="molecule type" value="Genomic_DNA"/>
</dbReference>
<evidence type="ECO:0000313" key="3">
    <source>
        <dbReference type="Proteomes" id="UP000822688"/>
    </source>
</evidence>
<comment type="caution">
    <text evidence="2">The sequence shown here is derived from an EMBL/GenBank/DDBJ whole genome shotgun (WGS) entry which is preliminary data.</text>
</comment>
<feature type="region of interest" description="Disordered" evidence="1">
    <location>
        <begin position="1"/>
        <end position="115"/>
    </location>
</feature>
<protein>
    <submittedName>
        <fullName evidence="2">Uncharacterized protein</fullName>
    </submittedName>
</protein>
<dbReference type="AlphaFoldDB" id="A0A8T0J9D8"/>
<keyword evidence="3" id="KW-1185">Reference proteome</keyword>